<name>A0A3N6RYS4_9GAMM</name>
<evidence type="ECO:0000313" key="2">
    <source>
        <dbReference type="Proteomes" id="UP000279457"/>
    </source>
</evidence>
<dbReference type="EMBL" id="RHHM01000007">
    <property type="protein sequence ID" value="RQM38308.1"/>
    <property type="molecule type" value="Genomic_DNA"/>
</dbReference>
<gene>
    <name evidence="1" type="ORF">EB241_11265</name>
</gene>
<evidence type="ECO:0000313" key="1">
    <source>
        <dbReference type="EMBL" id="RQM38308.1"/>
    </source>
</evidence>
<proteinExistence type="predicted"/>
<comment type="caution">
    <text evidence="1">The sequence shown here is derived from an EMBL/GenBank/DDBJ whole genome shotgun (WGS) entry which is preliminary data.</text>
</comment>
<dbReference type="Proteomes" id="UP000279457">
    <property type="component" value="Unassembled WGS sequence"/>
</dbReference>
<protein>
    <submittedName>
        <fullName evidence="1">Uncharacterized protein</fullName>
    </submittedName>
</protein>
<sequence>MALDPIVIRPYSTVSPYNQLSTDKYDKSGIPGKLSSVKNENAEKMVQKLSDPAAVPDGGGEQNFGLLKSIKSCFCSSQAGDRNISDGEKDQGLFLKDGKTYHMIRVSDDQKGSAAFTPWPFRLAR</sequence>
<dbReference type="RefSeq" id="WP_124233212.1">
    <property type="nucleotide sequence ID" value="NZ_RHHM01000007.1"/>
</dbReference>
<keyword evidence="2" id="KW-1185">Reference proteome</keyword>
<organism evidence="1 2">
    <name type="scientific">Erwinia psidii</name>
    <dbReference type="NCBI Taxonomy" id="69224"/>
    <lineage>
        <taxon>Bacteria</taxon>
        <taxon>Pseudomonadati</taxon>
        <taxon>Pseudomonadota</taxon>
        <taxon>Gammaproteobacteria</taxon>
        <taxon>Enterobacterales</taxon>
        <taxon>Erwiniaceae</taxon>
        <taxon>Erwinia</taxon>
    </lineage>
</organism>
<dbReference type="AlphaFoldDB" id="A0A3N6RYS4"/>
<reference evidence="1 2" key="1">
    <citation type="submission" date="2018-10" db="EMBL/GenBank/DDBJ databases">
        <title>Draft genome sequence for the type isolate of Erwinia psidii, agent causal of bacterial blight in guava (Psidium guajava) and wilt and die-back of Eucalyptus spp.</title>
        <authorList>
            <person name="Hermenegildo P.S."/>
            <person name="Santos S.A."/>
            <person name="Guimaraes L.M.S."/>
            <person name="Vidigal P.M.P."/>
            <person name="Pereira I.C."/>
            <person name="Badel J.L."/>
            <person name="Alfenas-Zerbini P."/>
            <person name="Ferreira M.A.S.V."/>
            <person name="Alfenas A.C."/>
        </authorList>
    </citation>
    <scope>NUCLEOTIDE SEQUENCE [LARGE SCALE GENOMIC DNA]</scope>
    <source>
        <strain evidence="1 2">IBSBF 435</strain>
    </source>
</reference>
<accession>A0A3N6RYS4</accession>